<dbReference type="Pfam" id="PF00050">
    <property type="entry name" value="Kazal_1"/>
    <property type="match status" value="2"/>
</dbReference>
<dbReference type="InterPro" id="IPR036058">
    <property type="entry name" value="Kazal_dom_sf"/>
</dbReference>
<reference evidence="6 7" key="1">
    <citation type="submission" date="2024-02" db="EMBL/GenBank/DDBJ databases">
        <title>Chromosome-scale genome assembly of the rough periwinkle Littorina saxatilis.</title>
        <authorList>
            <person name="De Jode A."/>
            <person name="Faria R."/>
            <person name="Formenti G."/>
            <person name="Sims Y."/>
            <person name="Smith T.P."/>
            <person name="Tracey A."/>
            <person name="Wood J.M.D."/>
            <person name="Zagrodzka Z.B."/>
            <person name="Johannesson K."/>
            <person name="Butlin R.K."/>
            <person name="Leder E.H."/>
        </authorList>
    </citation>
    <scope>NUCLEOTIDE SEQUENCE [LARGE SCALE GENOMIC DNA]</scope>
    <source>
        <strain evidence="6">Snail1</strain>
        <tissue evidence="6">Muscle</tissue>
    </source>
</reference>
<protein>
    <recommendedName>
        <fullName evidence="5">Kazal-like domain-containing protein</fullName>
    </recommendedName>
</protein>
<gene>
    <name evidence="6" type="ORF">V1264_016500</name>
</gene>
<feature type="chain" id="PRO_5043022616" description="Kazal-like domain-containing protein" evidence="4">
    <location>
        <begin position="18"/>
        <end position="117"/>
    </location>
</feature>
<evidence type="ECO:0000313" key="6">
    <source>
        <dbReference type="EMBL" id="KAK7108836.1"/>
    </source>
</evidence>
<evidence type="ECO:0000259" key="5">
    <source>
        <dbReference type="PROSITE" id="PS51465"/>
    </source>
</evidence>
<dbReference type="EMBL" id="JBAMIC010000004">
    <property type="protein sequence ID" value="KAK7108836.1"/>
    <property type="molecule type" value="Genomic_DNA"/>
</dbReference>
<dbReference type="PANTHER" id="PTHR10913:SF45">
    <property type="entry name" value="FOLLISTATIN, ISOFORM A-RELATED"/>
    <property type="match status" value="1"/>
</dbReference>
<dbReference type="InterPro" id="IPR002350">
    <property type="entry name" value="Kazal_dom"/>
</dbReference>
<dbReference type="CDD" id="cd00104">
    <property type="entry name" value="KAZAL_FS"/>
    <property type="match status" value="2"/>
</dbReference>
<dbReference type="Proteomes" id="UP001374579">
    <property type="component" value="Unassembled WGS sequence"/>
</dbReference>
<feature type="signal peptide" evidence="4">
    <location>
        <begin position="1"/>
        <end position="17"/>
    </location>
</feature>
<evidence type="ECO:0000313" key="7">
    <source>
        <dbReference type="Proteomes" id="UP001374579"/>
    </source>
</evidence>
<evidence type="ECO:0000256" key="3">
    <source>
        <dbReference type="ARBA" id="ARBA00023157"/>
    </source>
</evidence>
<dbReference type="SMART" id="SM00280">
    <property type="entry name" value="KAZAL"/>
    <property type="match status" value="2"/>
</dbReference>
<dbReference type="AlphaFoldDB" id="A0AAN9BM69"/>
<dbReference type="PANTHER" id="PTHR10913">
    <property type="entry name" value="FOLLISTATIN-RELATED"/>
    <property type="match status" value="1"/>
</dbReference>
<evidence type="ECO:0000256" key="1">
    <source>
        <dbReference type="ARBA" id="ARBA00022690"/>
    </source>
</evidence>
<keyword evidence="2" id="KW-0722">Serine protease inhibitor</keyword>
<organism evidence="6 7">
    <name type="scientific">Littorina saxatilis</name>
    <dbReference type="NCBI Taxonomy" id="31220"/>
    <lineage>
        <taxon>Eukaryota</taxon>
        <taxon>Metazoa</taxon>
        <taxon>Spiralia</taxon>
        <taxon>Lophotrochozoa</taxon>
        <taxon>Mollusca</taxon>
        <taxon>Gastropoda</taxon>
        <taxon>Caenogastropoda</taxon>
        <taxon>Littorinimorpha</taxon>
        <taxon>Littorinoidea</taxon>
        <taxon>Littorinidae</taxon>
        <taxon>Littorina</taxon>
    </lineage>
</organism>
<evidence type="ECO:0000256" key="2">
    <source>
        <dbReference type="ARBA" id="ARBA00022900"/>
    </source>
</evidence>
<dbReference type="InterPro" id="IPR050653">
    <property type="entry name" value="Prot_Inhib_GrowthFact_Antg"/>
</dbReference>
<keyword evidence="4" id="KW-0732">Signal</keyword>
<proteinExistence type="predicted"/>
<feature type="domain" description="Kazal-like" evidence="5">
    <location>
        <begin position="14"/>
        <end position="68"/>
    </location>
</feature>
<comment type="caution">
    <text evidence="6">The sequence shown here is derived from an EMBL/GenBank/DDBJ whole genome shotgun (WGS) entry which is preliminary data.</text>
</comment>
<name>A0AAN9BM69_9CAEN</name>
<evidence type="ECO:0000256" key="4">
    <source>
        <dbReference type="SAM" id="SignalP"/>
    </source>
</evidence>
<feature type="domain" description="Kazal-like" evidence="5">
    <location>
        <begin position="69"/>
        <end position="115"/>
    </location>
</feature>
<dbReference type="PROSITE" id="PS51465">
    <property type="entry name" value="KAZAL_2"/>
    <property type="match status" value="2"/>
</dbReference>
<keyword evidence="1" id="KW-0646">Protease inhibitor</keyword>
<dbReference type="SUPFAM" id="SSF100895">
    <property type="entry name" value="Kazal-type serine protease inhibitors"/>
    <property type="match status" value="2"/>
</dbReference>
<keyword evidence="3" id="KW-1015">Disulfide bond</keyword>
<dbReference type="GO" id="GO:0004867">
    <property type="term" value="F:serine-type endopeptidase inhibitor activity"/>
    <property type="evidence" value="ECO:0007669"/>
    <property type="project" value="UniProtKB-KW"/>
</dbReference>
<dbReference type="Gene3D" id="3.30.60.30">
    <property type="match status" value="2"/>
</dbReference>
<sequence>MKILLATVLSLCAFALGDECPGVPCTREYRPTCATFTRTFSNPCLAQAEKCKMGKMGYYLKSTSSGKCLCSPFCTLEYAPVCGSDGVTYSNECNLDGSICDGKRVGKVADGECALDD</sequence>
<keyword evidence="7" id="KW-1185">Reference proteome</keyword>
<dbReference type="GO" id="GO:0005576">
    <property type="term" value="C:extracellular region"/>
    <property type="evidence" value="ECO:0007669"/>
    <property type="project" value="TreeGrafter"/>
</dbReference>
<accession>A0AAN9BM69</accession>